<dbReference type="AlphaFoldDB" id="A0A9P5NPX2"/>
<dbReference type="InterPro" id="IPR013087">
    <property type="entry name" value="Znf_C2H2_type"/>
</dbReference>
<dbReference type="SUPFAM" id="SSF57667">
    <property type="entry name" value="beta-beta-alpha zinc fingers"/>
    <property type="match status" value="1"/>
</dbReference>
<accession>A0A9P5NPX2</accession>
<dbReference type="PANTHER" id="PTHR44029:SF1">
    <property type="entry name" value="DNAJ HOMOLOG SUBFAMILY C MEMBER 21"/>
    <property type="match status" value="1"/>
</dbReference>
<dbReference type="EMBL" id="JADNYJ010000024">
    <property type="protein sequence ID" value="KAF8905002.1"/>
    <property type="molecule type" value="Genomic_DNA"/>
</dbReference>
<dbReference type="InterPro" id="IPR003604">
    <property type="entry name" value="Matrin/U1-like-C_Znf_C2H2"/>
</dbReference>
<keyword evidence="9" id="KW-1185">Reference proteome</keyword>
<protein>
    <submittedName>
        <fullName evidence="8">DnaJ domain-containing protein</fullName>
    </submittedName>
</protein>
<dbReference type="GO" id="GO:0008270">
    <property type="term" value="F:zinc ion binding"/>
    <property type="evidence" value="ECO:0007669"/>
    <property type="project" value="UniProtKB-KW"/>
</dbReference>
<dbReference type="GO" id="GO:0005737">
    <property type="term" value="C:cytoplasm"/>
    <property type="evidence" value="ECO:0007669"/>
    <property type="project" value="TreeGrafter"/>
</dbReference>
<comment type="caution">
    <text evidence="8">The sequence shown here is derived from an EMBL/GenBank/DDBJ whole genome shotgun (WGS) entry which is preliminary data.</text>
</comment>
<evidence type="ECO:0000256" key="2">
    <source>
        <dbReference type="ARBA" id="ARBA00022771"/>
    </source>
</evidence>
<dbReference type="PRINTS" id="PR00625">
    <property type="entry name" value="JDOMAIN"/>
</dbReference>
<evidence type="ECO:0000256" key="4">
    <source>
        <dbReference type="PROSITE-ProRule" id="PRU00042"/>
    </source>
</evidence>
<dbReference type="SMART" id="SM00451">
    <property type="entry name" value="ZnF_U1"/>
    <property type="match status" value="1"/>
</dbReference>
<dbReference type="SUPFAM" id="SSF46565">
    <property type="entry name" value="Chaperone J-domain"/>
    <property type="match status" value="1"/>
</dbReference>
<dbReference type="PANTHER" id="PTHR44029">
    <property type="entry name" value="DNAJ HOMOLOG SUBFAMILY C MEMBER 21"/>
    <property type="match status" value="1"/>
</dbReference>
<dbReference type="Pfam" id="PF12171">
    <property type="entry name" value="zf-C2H2_jaz"/>
    <property type="match status" value="1"/>
</dbReference>
<evidence type="ECO:0000256" key="3">
    <source>
        <dbReference type="ARBA" id="ARBA00022833"/>
    </source>
</evidence>
<dbReference type="InterPro" id="IPR036236">
    <property type="entry name" value="Znf_C2H2_sf"/>
</dbReference>
<dbReference type="Gene3D" id="3.30.160.60">
    <property type="entry name" value="Classic Zinc Finger"/>
    <property type="match status" value="1"/>
</dbReference>
<dbReference type="SMART" id="SM00355">
    <property type="entry name" value="ZnF_C2H2"/>
    <property type="match status" value="2"/>
</dbReference>
<feature type="compositionally biased region" description="Basic and acidic residues" evidence="5">
    <location>
        <begin position="422"/>
        <end position="432"/>
    </location>
</feature>
<dbReference type="Gene3D" id="1.10.287.110">
    <property type="entry name" value="DnaJ domain"/>
    <property type="match status" value="1"/>
</dbReference>
<dbReference type="InterPro" id="IPR051964">
    <property type="entry name" value="Chaperone_stress_response"/>
</dbReference>
<keyword evidence="2 4" id="KW-0863">Zinc-finger</keyword>
<dbReference type="Pfam" id="PF21884">
    <property type="entry name" value="ZUO1-like_ZHD"/>
    <property type="match status" value="1"/>
</dbReference>
<dbReference type="InterPro" id="IPR054076">
    <property type="entry name" value="ZUO1-like_ZHD"/>
</dbReference>
<dbReference type="InterPro" id="IPR022755">
    <property type="entry name" value="Znf_C2H2_jaz"/>
</dbReference>
<sequence length="527" mass="61267">MGAQESTNRQDTNDESLPIDYYKLLEVSEDASTDEIKRSFRRLALIHHPDKNHNDIEEATRKFAGLQQAYEVLSDEQERAWYDSHRASLIPEPDAETVFEDIKRGTNLSTRVRDRGLTVRHLARFLDATTWDTWDDGENSFFSIYRNLFARLASEEATFDSKDGFPSFGYSTWQWSPASKGDPTCARNFYSLWMNFTTQKDFSWMEQWNITEAPDRRIRRLMERDNKKLRDEARRDYNDTIRSLVRFIRKRDPRYKRHIDSQSEIKPPVQIQHPSSVVKGTTAEAYIEQEWQKVEVKGHDADLDWAAAEGEDEEEWECVACGKTFHSEAAWDSHERSKKHMKEVERLKLEMQDEDEELHLENDAVGSDSDRPETTPPFTSRSPVPTDSTELQELPDIKKQTFDAFLGEEETSARRRKGRRRDNRDVPPHDDFAGESSVTPTEVASHLITSEDVPPSKREKRRQKQQTKLQDSNDHPSATCNVCGNTFPSRTKLFAHITETGHALAVPNGDDVKVNRSKKEKEKRRRR</sequence>
<keyword evidence="3" id="KW-0862">Zinc</keyword>
<dbReference type="InterPro" id="IPR001623">
    <property type="entry name" value="DnaJ_domain"/>
</dbReference>
<evidence type="ECO:0000256" key="1">
    <source>
        <dbReference type="ARBA" id="ARBA00022723"/>
    </source>
</evidence>
<dbReference type="SMART" id="SM00271">
    <property type="entry name" value="DnaJ"/>
    <property type="match status" value="1"/>
</dbReference>
<dbReference type="OrthoDB" id="5894at2759"/>
<dbReference type="PROSITE" id="PS00028">
    <property type="entry name" value="ZINC_FINGER_C2H2_1"/>
    <property type="match status" value="2"/>
</dbReference>
<keyword evidence="1" id="KW-0479">Metal-binding</keyword>
<evidence type="ECO:0000256" key="5">
    <source>
        <dbReference type="SAM" id="MobiDB-lite"/>
    </source>
</evidence>
<evidence type="ECO:0000313" key="8">
    <source>
        <dbReference type="EMBL" id="KAF8905002.1"/>
    </source>
</evidence>
<feature type="region of interest" description="Disordered" evidence="5">
    <location>
        <begin position="360"/>
        <end position="479"/>
    </location>
</feature>
<name>A0A9P5NPX2_GYMJU</name>
<dbReference type="PROSITE" id="PS50157">
    <property type="entry name" value="ZINC_FINGER_C2H2_2"/>
    <property type="match status" value="2"/>
</dbReference>
<dbReference type="InterPro" id="IPR018253">
    <property type="entry name" value="DnaJ_domain_CS"/>
</dbReference>
<reference evidence="8" key="1">
    <citation type="submission" date="2020-11" db="EMBL/GenBank/DDBJ databases">
        <authorList>
            <consortium name="DOE Joint Genome Institute"/>
            <person name="Ahrendt S."/>
            <person name="Riley R."/>
            <person name="Andreopoulos W."/>
            <person name="LaButti K."/>
            <person name="Pangilinan J."/>
            <person name="Ruiz-duenas F.J."/>
            <person name="Barrasa J.M."/>
            <person name="Sanchez-Garcia M."/>
            <person name="Camarero S."/>
            <person name="Miyauchi S."/>
            <person name="Serrano A."/>
            <person name="Linde D."/>
            <person name="Babiker R."/>
            <person name="Drula E."/>
            <person name="Ayuso-Fernandez I."/>
            <person name="Pacheco R."/>
            <person name="Padilla G."/>
            <person name="Ferreira P."/>
            <person name="Barriuso J."/>
            <person name="Kellner H."/>
            <person name="Castanera R."/>
            <person name="Alfaro M."/>
            <person name="Ramirez L."/>
            <person name="Pisabarro A.G."/>
            <person name="Kuo A."/>
            <person name="Tritt A."/>
            <person name="Lipzen A."/>
            <person name="He G."/>
            <person name="Yan M."/>
            <person name="Ng V."/>
            <person name="Cullen D."/>
            <person name="Martin F."/>
            <person name="Rosso M.-N."/>
            <person name="Henrissat B."/>
            <person name="Hibbett D."/>
            <person name="Martinez A.T."/>
            <person name="Grigoriev I.V."/>
        </authorList>
    </citation>
    <scope>NUCLEOTIDE SEQUENCE</scope>
    <source>
        <strain evidence="8">AH 44721</strain>
    </source>
</reference>
<dbReference type="InterPro" id="IPR036869">
    <property type="entry name" value="J_dom_sf"/>
</dbReference>
<dbReference type="GO" id="GO:0003676">
    <property type="term" value="F:nucleic acid binding"/>
    <property type="evidence" value="ECO:0007669"/>
    <property type="project" value="InterPro"/>
</dbReference>
<feature type="compositionally biased region" description="Polar residues" evidence="5">
    <location>
        <begin position="376"/>
        <end position="391"/>
    </location>
</feature>
<feature type="compositionally biased region" description="Polar residues" evidence="5">
    <location>
        <begin position="467"/>
        <end position="479"/>
    </location>
</feature>
<feature type="region of interest" description="Disordered" evidence="5">
    <location>
        <begin position="506"/>
        <end position="527"/>
    </location>
</feature>
<gene>
    <name evidence="8" type="ORF">CPB84DRAFT_1772161</name>
</gene>
<feature type="compositionally biased region" description="Basic and acidic residues" evidence="5">
    <location>
        <begin position="510"/>
        <end position="520"/>
    </location>
</feature>
<feature type="domain" description="C2H2-type" evidence="7">
    <location>
        <begin position="478"/>
        <end position="507"/>
    </location>
</feature>
<evidence type="ECO:0000259" key="7">
    <source>
        <dbReference type="PROSITE" id="PS50157"/>
    </source>
</evidence>
<dbReference type="PROSITE" id="PS50076">
    <property type="entry name" value="DNAJ_2"/>
    <property type="match status" value="1"/>
</dbReference>
<dbReference type="Proteomes" id="UP000724874">
    <property type="component" value="Unassembled WGS sequence"/>
</dbReference>
<feature type="domain" description="J" evidence="6">
    <location>
        <begin position="20"/>
        <end position="86"/>
    </location>
</feature>
<dbReference type="Pfam" id="PF00226">
    <property type="entry name" value="DnaJ"/>
    <property type="match status" value="1"/>
</dbReference>
<evidence type="ECO:0000313" key="9">
    <source>
        <dbReference type="Proteomes" id="UP000724874"/>
    </source>
</evidence>
<evidence type="ECO:0000259" key="6">
    <source>
        <dbReference type="PROSITE" id="PS50076"/>
    </source>
</evidence>
<feature type="domain" description="C2H2-type" evidence="7">
    <location>
        <begin position="316"/>
        <end position="345"/>
    </location>
</feature>
<organism evidence="8 9">
    <name type="scientific">Gymnopilus junonius</name>
    <name type="common">Spectacular rustgill mushroom</name>
    <name type="synonym">Gymnopilus spectabilis subsp. junonius</name>
    <dbReference type="NCBI Taxonomy" id="109634"/>
    <lineage>
        <taxon>Eukaryota</taxon>
        <taxon>Fungi</taxon>
        <taxon>Dikarya</taxon>
        <taxon>Basidiomycota</taxon>
        <taxon>Agaricomycotina</taxon>
        <taxon>Agaricomycetes</taxon>
        <taxon>Agaricomycetidae</taxon>
        <taxon>Agaricales</taxon>
        <taxon>Agaricineae</taxon>
        <taxon>Hymenogastraceae</taxon>
        <taxon>Gymnopilus</taxon>
    </lineage>
</organism>
<dbReference type="CDD" id="cd06257">
    <property type="entry name" value="DnaJ"/>
    <property type="match status" value="1"/>
</dbReference>
<proteinExistence type="predicted"/>
<dbReference type="PROSITE" id="PS00636">
    <property type="entry name" value="DNAJ_1"/>
    <property type="match status" value="1"/>
</dbReference>